<keyword evidence="18 23" id="KW-0472">Membrane</keyword>
<evidence type="ECO:0000256" key="15">
    <source>
        <dbReference type="ARBA" id="ARBA00022989"/>
    </source>
</evidence>
<proteinExistence type="inferred from homology"/>
<comment type="caution">
    <text evidence="25">The sequence shown here is derived from an EMBL/GenBank/DDBJ whole genome shotgun (WGS) entry which is preliminary data.</text>
</comment>
<reference evidence="25 26" key="1">
    <citation type="journal article" date="2022" name="Nat. Genet.">
        <title>Improved pea reference genome and pan-genome highlight genomic features and evolutionary characteristics.</title>
        <authorList>
            <person name="Yang T."/>
            <person name="Liu R."/>
            <person name="Luo Y."/>
            <person name="Hu S."/>
            <person name="Wang D."/>
            <person name="Wang C."/>
            <person name="Pandey M.K."/>
            <person name="Ge S."/>
            <person name="Xu Q."/>
            <person name="Li N."/>
            <person name="Li G."/>
            <person name="Huang Y."/>
            <person name="Saxena R.K."/>
            <person name="Ji Y."/>
            <person name="Li M."/>
            <person name="Yan X."/>
            <person name="He Y."/>
            <person name="Liu Y."/>
            <person name="Wang X."/>
            <person name="Xiang C."/>
            <person name="Varshney R.K."/>
            <person name="Ding H."/>
            <person name="Gao S."/>
            <person name="Zong X."/>
        </authorList>
    </citation>
    <scope>NUCLEOTIDE SEQUENCE [LARGE SCALE GENOMIC DNA]</scope>
    <source>
        <strain evidence="25 26">cv. Zhongwan 6</strain>
    </source>
</reference>
<comment type="subunit">
    <text evidence="5">Homodimer; disulfide-linked.</text>
</comment>
<evidence type="ECO:0000256" key="5">
    <source>
        <dbReference type="ARBA" id="ARBA00011748"/>
    </source>
</evidence>
<evidence type="ECO:0000256" key="16">
    <source>
        <dbReference type="ARBA" id="ARBA00023008"/>
    </source>
</evidence>
<dbReference type="SMART" id="SM00448">
    <property type="entry name" value="REC"/>
    <property type="match status" value="1"/>
</dbReference>
<keyword evidence="14" id="KW-0067">ATP-binding</keyword>
<keyword evidence="17" id="KW-0902">Two-component regulatory system</keyword>
<comment type="subcellular location">
    <subcellularLocation>
        <location evidence="3">Endoplasmic reticulum membrane</location>
        <topology evidence="3">Multi-pass membrane protein</topology>
    </subcellularLocation>
</comment>
<keyword evidence="13" id="KW-0256">Endoplasmic reticulum</keyword>
<dbReference type="Proteomes" id="UP001058974">
    <property type="component" value="Chromosome 6"/>
</dbReference>
<comment type="similarity">
    <text evidence="4">Belongs to the ethylene receptor family.</text>
</comment>
<dbReference type="GO" id="GO:0051740">
    <property type="term" value="F:ethylene binding"/>
    <property type="evidence" value="ECO:0007669"/>
    <property type="project" value="TreeGrafter"/>
</dbReference>
<evidence type="ECO:0000256" key="20">
    <source>
        <dbReference type="ARBA" id="ARBA00056860"/>
    </source>
</evidence>
<keyword evidence="8 23" id="KW-0812">Transmembrane</keyword>
<feature type="domain" description="Response regulatory" evidence="24">
    <location>
        <begin position="733"/>
        <end position="852"/>
    </location>
</feature>
<dbReference type="GO" id="GO:0038199">
    <property type="term" value="F:ethylene receptor activity"/>
    <property type="evidence" value="ECO:0007669"/>
    <property type="project" value="TreeGrafter"/>
</dbReference>
<keyword evidence="7" id="KW-0808">Transferase</keyword>
<keyword evidence="15 23" id="KW-1133">Transmembrane helix</keyword>
<feature type="transmembrane region" description="Helical" evidence="23">
    <location>
        <begin position="149"/>
        <end position="168"/>
    </location>
</feature>
<dbReference type="Pfam" id="PF01590">
    <property type="entry name" value="GAF"/>
    <property type="match status" value="1"/>
</dbReference>
<dbReference type="GO" id="GO:0004674">
    <property type="term" value="F:protein serine/threonine kinase activity"/>
    <property type="evidence" value="ECO:0007669"/>
    <property type="project" value="UniProtKB-ARBA"/>
</dbReference>
<dbReference type="InterPro" id="IPR036890">
    <property type="entry name" value="HATPase_C_sf"/>
</dbReference>
<evidence type="ECO:0000256" key="10">
    <source>
        <dbReference type="ARBA" id="ARBA00022741"/>
    </source>
</evidence>
<evidence type="ECO:0000256" key="9">
    <source>
        <dbReference type="ARBA" id="ARBA00022723"/>
    </source>
</evidence>
<evidence type="ECO:0000259" key="24">
    <source>
        <dbReference type="PROSITE" id="PS50110"/>
    </source>
</evidence>
<dbReference type="CDD" id="cd16938">
    <property type="entry name" value="HATPase_ETR2_ERS2-EIN4-like"/>
    <property type="match status" value="1"/>
</dbReference>
<dbReference type="AlphaFoldDB" id="A0A9D4W9E9"/>
<organism evidence="25 26">
    <name type="scientific">Pisum sativum</name>
    <name type="common">Garden pea</name>
    <name type="synonym">Lathyrus oleraceus</name>
    <dbReference type="NCBI Taxonomy" id="3888"/>
    <lineage>
        <taxon>Eukaryota</taxon>
        <taxon>Viridiplantae</taxon>
        <taxon>Streptophyta</taxon>
        <taxon>Embryophyta</taxon>
        <taxon>Tracheophyta</taxon>
        <taxon>Spermatophyta</taxon>
        <taxon>Magnoliopsida</taxon>
        <taxon>eudicotyledons</taxon>
        <taxon>Gunneridae</taxon>
        <taxon>Pentapetalae</taxon>
        <taxon>rosids</taxon>
        <taxon>fabids</taxon>
        <taxon>Fabales</taxon>
        <taxon>Fabaceae</taxon>
        <taxon>Papilionoideae</taxon>
        <taxon>50 kb inversion clade</taxon>
        <taxon>NPAAA clade</taxon>
        <taxon>Hologalegina</taxon>
        <taxon>IRL clade</taxon>
        <taxon>Fabeae</taxon>
        <taxon>Lathyrus</taxon>
    </lineage>
</organism>
<evidence type="ECO:0000256" key="19">
    <source>
        <dbReference type="ARBA" id="ARBA00023170"/>
    </source>
</evidence>
<keyword evidence="10" id="KW-0547">Nucleotide-binding</keyword>
<evidence type="ECO:0000256" key="3">
    <source>
        <dbReference type="ARBA" id="ARBA00004477"/>
    </source>
</evidence>
<evidence type="ECO:0000256" key="12">
    <source>
        <dbReference type="ARBA" id="ARBA00022777"/>
    </source>
</evidence>
<evidence type="ECO:0000313" key="25">
    <source>
        <dbReference type="EMBL" id="KAI5397572.1"/>
    </source>
</evidence>
<evidence type="ECO:0000256" key="1">
    <source>
        <dbReference type="ARBA" id="ARBA00001935"/>
    </source>
</evidence>
<evidence type="ECO:0000256" key="8">
    <source>
        <dbReference type="ARBA" id="ARBA00022692"/>
    </source>
</evidence>
<dbReference type="InterPro" id="IPR058544">
    <property type="entry name" value="ETR1_N"/>
</dbReference>
<dbReference type="GO" id="GO:0005789">
    <property type="term" value="C:endoplasmic reticulum membrane"/>
    <property type="evidence" value="ECO:0007669"/>
    <property type="project" value="UniProtKB-SubCell"/>
</dbReference>
<dbReference type="PANTHER" id="PTHR24423:SF637">
    <property type="entry name" value="ETHYLENE RECEPTOR"/>
    <property type="match status" value="1"/>
</dbReference>
<dbReference type="Gene3D" id="1.10.287.130">
    <property type="match status" value="1"/>
</dbReference>
<dbReference type="SUPFAM" id="SSF55781">
    <property type="entry name" value="GAF domain-like"/>
    <property type="match status" value="1"/>
</dbReference>
<evidence type="ECO:0000256" key="13">
    <source>
        <dbReference type="ARBA" id="ARBA00022824"/>
    </source>
</evidence>
<comment type="cofactor">
    <cofactor evidence="1">
        <name>Cu cation</name>
        <dbReference type="ChEBI" id="CHEBI:23378"/>
    </cofactor>
</comment>
<dbReference type="Gene3D" id="3.30.450.40">
    <property type="match status" value="1"/>
</dbReference>
<feature type="coiled-coil region" evidence="22">
    <location>
        <begin position="432"/>
        <end position="459"/>
    </location>
</feature>
<keyword evidence="9" id="KW-0479">Metal-binding</keyword>
<keyword evidence="22" id="KW-0175">Coiled coil</keyword>
<evidence type="ECO:0000256" key="14">
    <source>
        <dbReference type="ARBA" id="ARBA00022840"/>
    </source>
</evidence>
<evidence type="ECO:0000256" key="2">
    <source>
        <dbReference type="ARBA" id="ARBA00003286"/>
    </source>
</evidence>
<evidence type="ECO:0000256" key="22">
    <source>
        <dbReference type="SAM" id="Coils"/>
    </source>
</evidence>
<keyword evidence="26" id="KW-1185">Reference proteome</keyword>
<comment type="function">
    <text evidence="20">Ethylene receptor related to bacterial two-component regulators. Acts as a redundant negative regulator of ethylene signaling.</text>
</comment>
<evidence type="ECO:0000256" key="11">
    <source>
        <dbReference type="ARBA" id="ARBA00022745"/>
    </source>
</evidence>
<dbReference type="FunFam" id="1.10.287.130:FF:000087">
    <property type="entry name" value="Ethylene receptor 4"/>
    <property type="match status" value="1"/>
</dbReference>
<dbReference type="Gene3D" id="3.40.50.2300">
    <property type="match status" value="1"/>
</dbReference>
<dbReference type="PANTHER" id="PTHR24423">
    <property type="entry name" value="TWO-COMPONENT SENSOR HISTIDINE KINASE"/>
    <property type="match status" value="1"/>
</dbReference>
<name>A0A9D4W9E9_PEA</name>
<gene>
    <name evidence="25" type="ORF">KIW84_063405</name>
</gene>
<dbReference type="Gene3D" id="3.30.565.10">
    <property type="entry name" value="Histidine kinase-like ATPase, C-terminal domain"/>
    <property type="match status" value="1"/>
</dbReference>
<dbReference type="PROSITE" id="PS50110">
    <property type="entry name" value="RESPONSE_REGULATORY"/>
    <property type="match status" value="1"/>
</dbReference>
<feature type="modified residue" description="4-aspartylphosphate" evidence="21">
    <location>
        <position position="785"/>
    </location>
</feature>
<evidence type="ECO:0000256" key="17">
    <source>
        <dbReference type="ARBA" id="ARBA00023012"/>
    </source>
</evidence>
<dbReference type="Pfam" id="PF25487">
    <property type="entry name" value="ETR1_N"/>
    <property type="match status" value="1"/>
</dbReference>
<dbReference type="InterPro" id="IPR029016">
    <property type="entry name" value="GAF-like_dom_sf"/>
</dbReference>
<sequence>MSMASSQPLMTLFSPHDYSMFPSGNPAFISPSKGFIFPYQQTGGSSFPYQETRGSSFPYQQTRGSSFPDPEQIIFLHKALKTAPSASQVYIAPEPIGTMHKSTSSGILIFLLLLCVSATANGFPKCNCDDDTSWWTIDNILECQKIGDFLIAVAYFSIPIELLYFITCSNIPFKWVLFQFLAFIVLCGMTHLLNIWTYGPHTFQTMVTLTVFKVLTAIVSFATAITLITLIPLLLKVKVREFLLRRKTRELGIEVGMITKQNEAGMHVRMLTQEIRKSLDRHKILYTTLVELSKTLGLQNCAVWMPNVDKTEMNLTHELNGRNVNSSIPITDPDVVRVKGDNVVNIIDSDSPLASASSGVSVDVGPVAAIRMPMLRVSNFKEGASEVTETCYAILVLVLPSAEDRSWSNQEMEIIKVVADQVTVAVSHAAVLEESQLMREKLQEQNRALQQEKRKTMMASEARAAFQKVMSNGMGRPMHSVMGLLSMLQDENLKNEQKVLVDSMVRTSSVVSNLMNDAMDNSDREGGSGRFSLEMKCFGLHNMLKEAACIARCMSLCKGFGFKVEVDKSLPNYVIGDEKRVFQVILHMVRSLIDGNHGGGILVFRVFAELGSRGRTDQGYATWRPSSSSGNVHVRFEIGISSNDSESETSGRFSGRMHTSDHAFEEKLSFSICKNIIQSMKGSIRSVPNARGFPQVMTLSLRFQLRRSIAVTIPEPGESSESSSSNSLFRGLQVLLADTDNVNRAVTQKFLQKLGCVVTSVSSGFECLSLFGPAGGSPFELILLDLHLPDIDGFEVTLRIRKLKSRNRPIVVALAASFEQALREKCMHIGFNGVIRKPILLKAFSDELQRILKGN</sequence>
<evidence type="ECO:0000313" key="26">
    <source>
        <dbReference type="Proteomes" id="UP001058974"/>
    </source>
</evidence>
<evidence type="ECO:0000256" key="23">
    <source>
        <dbReference type="SAM" id="Phobius"/>
    </source>
</evidence>
<evidence type="ECO:0000256" key="6">
    <source>
        <dbReference type="ARBA" id="ARBA00022553"/>
    </source>
</evidence>
<accession>A0A9D4W9E9</accession>
<feature type="transmembrane region" description="Helical" evidence="23">
    <location>
        <begin position="175"/>
        <end position="199"/>
    </location>
</feature>
<dbReference type="GO" id="GO:0005524">
    <property type="term" value="F:ATP binding"/>
    <property type="evidence" value="ECO:0007669"/>
    <property type="project" value="UniProtKB-KW"/>
</dbReference>
<keyword evidence="6 21" id="KW-0597">Phosphoprotein</keyword>
<dbReference type="SMART" id="SM00065">
    <property type="entry name" value="GAF"/>
    <property type="match status" value="1"/>
</dbReference>
<keyword evidence="19" id="KW-0675">Receptor</keyword>
<evidence type="ECO:0000256" key="18">
    <source>
        <dbReference type="ARBA" id="ARBA00023136"/>
    </source>
</evidence>
<evidence type="ECO:0000256" key="21">
    <source>
        <dbReference type="PROSITE-ProRule" id="PRU00169"/>
    </source>
</evidence>
<evidence type="ECO:0000256" key="7">
    <source>
        <dbReference type="ARBA" id="ARBA00022679"/>
    </source>
</evidence>
<dbReference type="InterPro" id="IPR003018">
    <property type="entry name" value="GAF"/>
</dbReference>
<dbReference type="GO" id="GO:0046872">
    <property type="term" value="F:metal ion binding"/>
    <property type="evidence" value="ECO:0007669"/>
    <property type="project" value="UniProtKB-KW"/>
</dbReference>
<dbReference type="GO" id="GO:0010105">
    <property type="term" value="P:negative regulation of ethylene-activated signaling pathway"/>
    <property type="evidence" value="ECO:0007669"/>
    <property type="project" value="UniProtKB-ARBA"/>
</dbReference>
<dbReference type="EMBL" id="JAMSHJ010000006">
    <property type="protein sequence ID" value="KAI5397572.1"/>
    <property type="molecule type" value="Genomic_DNA"/>
</dbReference>
<dbReference type="InterPro" id="IPR001789">
    <property type="entry name" value="Sig_transdc_resp-reg_receiver"/>
</dbReference>
<comment type="function">
    <text evidence="2">May act early in the ethylene signal transduction pathway, possibly as an ethylene receptor, or as a regulator of the pathway.</text>
</comment>
<keyword evidence="12" id="KW-0418">Kinase</keyword>
<keyword evidence="11" id="KW-0936">Ethylene signaling pathway</keyword>
<dbReference type="SUPFAM" id="SSF52172">
    <property type="entry name" value="CheY-like"/>
    <property type="match status" value="1"/>
</dbReference>
<dbReference type="Pfam" id="PF00072">
    <property type="entry name" value="Response_reg"/>
    <property type="match status" value="1"/>
</dbReference>
<protein>
    <recommendedName>
        <fullName evidence="24">Response regulatory domain-containing protein</fullName>
    </recommendedName>
</protein>
<feature type="transmembrane region" description="Helical" evidence="23">
    <location>
        <begin position="211"/>
        <end position="235"/>
    </location>
</feature>
<dbReference type="Gramene" id="Psat06G0340500-T1">
    <property type="protein sequence ID" value="KAI5397572.1"/>
    <property type="gene ID" value="KIW84_063405"/>
</dbReference>
<evidence type="ECO:0000256" key="4">
    <source>
        <dbReference type="ARBA" id="ARBA00009842"/>
    </source>
</evidence>
<dbReference type="InterPro" id="IPR011006">
    <property type="entry name" value="CheY-like_superfamily"/>
</dbReference>
<keyword evidence="16" id="KW-0186">Copper</keyword>